<sequence length="81" mass="9510">MNRLGRRDKIDERFRQLRDADGLLRDNRELRIKLRQLDTENSHLRERVRTQSGLITKPVLILSILVSFGIGILFKKLLLGD</sequence>
<keyword evidence="2" id="KW-1185">Reference proteome</keyword>
<comment type="caution">
    <text evidence="1">The sequence shown here is derived from an EMBL/GenBank/DDBJ whole genome shotgun (WGS) entry which is preliminary data.</text>
</comment>
<evidence type="ECO:0000313" key="2">
    <source>
        <dbReference type="Proteomes" id="UP000234323"/>
    </source>
</evidence>
<accession>A0A2I1DS44</accession>
<dbReference type="AlphaFoldDB" id="A0A2I1DS44"/>
<name>A0A2I1DS44_9GLOM</name>
<gene>
    <name evidence="1" type="ORF">RhiirA4_253368</name>
</gene>
<dbReference type="VEuPathDB" id="FungiDB:RhiirFUN_010884"/>
<dbReference type="VEuPathDB" id="FungiDB:FUN_015101"/>
<organism evidence="1 2">
    <name type="scientific">Rhizophagus irregularis</name>
    <dbReference type="NCBI Taxonomy" id="588596"/>
    <lineage>
        <taxon>Eukaryota</taxon>
        <taxon>Fungi</taxon>
        <taxon>Fungi incertae sedis</taxon>
        <taxon>Mucoromycota</taxon>
        <taxon>Glomeromycotina</taxon>
        <taxon>Glomeromycetes</taxon>
        <taxon>Glomerales</taxon>
        <taxon>Glomeraceae</taxon>
        <taxon>Rhizophagus</taxon>
    </lineage>
</organism>
<dbReference type="OrthoDB" id="2389460at2759"/>
<reference evidence="1 2" key="1">
    <citation type="submission" date="2015-10" db="EMBL/GenBank/DDBJ databases">
        <title>Genome analyses suggest a sexual origin of heterokaryosis in a supposedly ancient asexual fungus.</title>
        <authorList>
            <person name="Ropars J."/>
            <person name="Sedzielewska K."/>
            <person name="Noel J."/>
            <person name="Charron P."/>
            <person name="Farinelli L."/>
            <person name="Marton T."/>
            <person name="Kruger M."/>
            <person name="Pelin A."/>
            <person name="Brachmann A."/>
            <person name="Corradi N."/>
        </authorList>
    </citation>
    <scope>NUCLEOTIDE SEQUENCE [LARGE SCALE GENOMIC DNA]</scope>
    <source>
        <strain evidence="1 2">A4</strain>
    </source>
</reference>
<protein>
    <submittedName>
        <fullName evidence="1">Uncharacterized protein</fullName>
    </submittedName>
</protein>
<dbReference type="Proteomes" id="UP000234323">
    <property type="component" value="Unassembled WGS sequence"/>
</dbReference>
<dbReference type="EMBL" id="LLXI01000798">
    <property type="protein sequence ID" value="PKY49901.1"/>
    <property type="molecule type" value="Genomic_DNA"/>
</dbReference>
<proteinExistence type="predicted"/>
<evidence type="ECO:0000313" key="1">
    <source>
        <dbReference type="EMBL" id="PKY49901.1"/>
    </source>
</evidence>